<comment type="caution">
    <text evidence="1">The sequence shown here is derived from an EMBL/GenBank/DDBJ whole genome shotgun (WGS) entry which is preliminary data.</text>
</comment>
<sequence>MLIWLPPSEGKNAPAVGSALSLESLSHPGLTADRRKVADALIELGAGSQAASTLKVGDRIDLSVNETLMSAPCAPASSLFTGVLFEAIMAAAPDAWEGTGTEAVSVFSGLFGVLCPTDAIPDHRLAMGVSLPGFGVLSTWWAPRLDAALREEASGQVVLDARSGPYRAACKAPWARVWELRVVREAGGKRRVVSHDAKRWRGAVTGRLLASGGYAAADTVECEQQLTDAAHSVTLRDARG</sequence>
<accession>A0A929WW01</accession>
<organism evidence="1 2">
    <name type="scientific">Actinomyces bouchesdurhonensis</name>
    <dbReference type="NCBI Taxonomy" id="1852361"/>
    <lineage>
        <taxon>Bacteria</taxon>
        <taxon>Bacillati</taxon>
        <taxon>Actinomycetota</taxon>
        <taxon>Actinomycetes</taxon>
        <taxon>Actinomycetales</taxon>
        <taxon>Actinomycetaceae</taxon>
        <taxon>Actinomyces</taxon>
    </lineage>
</organism>
<dbReference type="InterPro" id="IPR005583">
    <property type="entry name" value="YaaA"/>
</dbReference>
<reference evidence="1" key="1">
    <citation type="submission" date="2020-04" db="EMBL/GenBank/DDBJ databases">
        <title>Deep metagenomics examines the oral microbiome during advanced dental caries in children, revealing novel taxa and co-occurrences with host molecules.</title>
        <authorList>
            <person name="Baker J.L."/>
            <person name="Morton J.T."/>
            <person name="Dinis M."/>
            <person name="Alvarez R."/>
            <person name="Tran N.C."/>
            <person name="Knight R."/>
            <person name="Edlund A."/>
        </authorList>
    </citation>
    <scope>NUCLEOTIDE SEQUENCE</scope>
    <source>
        <strain evidence="1">JCVI_30_bin.13</strain>
    </source>
</reference>
<gene>
    <name evidence="1" type="primary">yaaA</name>
    <name evidence="1" type="ORF">HXK09_04030</name>
</gene>
<name>A0A929WW01_9ACTO</name>
<dbReference type="GO" id="GO:0033194">
    <property type="term" value="P:response to hydroperoxide"/>
    <property type="evidence" value="ECO:0007669"/>
    <property type="project" value="TreeGrafter"/>
</dbReference>
<evidence type="ECO:0000313" key="1">
    <source>
        <dbReference type="EMBL" id="MBF0966326.1"/>
    </source>
</evidence>
<evidence type="ECO:0000313" key="2">
    <source>
        <dbReference type="Proteomes" id="UP000759246"/>
    </source>
</evidence>
<dbReference type="EMBL" id="JABZGF010000086">
    <property type="protein sequence ID" value="MBF0966326.1"/>
    <property type="molecule type" value="Genomic_DNA"/>
</dbReference>
<dbReference type="AlphaFoldDB" id="A0A929WW01"/>
<dbReference type="GO" id="GO:0005829">
    <property type="term" value="C:cytosol"/>
    <property type="evidence" value="ECO:0007669"/>
    <property type="project" value="TreeGrafter"/>
</dbReference>
<dbReference type="Pfam" id="PF03883">
    <property type="entry name" value="H2O2_YaaD"/>
    <property type="match status" value="1"/>
</dbReference>
<dbReference type="PANTHER" id="PTHR30283:SF4">
    <property type="entry name" value="PEROXIDE STRESS RESISTANCE PROTEIN YAAA"/>
    <property type="match status" value="1"/>
</dbReference>
<dbReference type="PANTHER" id="PTHR30283">
    <property type="entry name" value="PEROXIDE STRESS RESPONSE PROTEIN YAAA"/>
    <property type="match status" value="1"/>
</dbReference>
<proteinExistence type="predicted"/>
<dbReference type="Proteomes" id="UP000759246">
    <property type="component" value="Unassembled WGS sequence"/>
</dbReference>
<feature type="non-terminal residue" evidence="1">
    <location>
        <position position="240"/>
    </location>
</feature>
<protein>
    <submittedName>
        <fullName evidence="1">Peroxide stress protein YaaA</fullName>
    </submittedName>
</protein>